<dbReference type="STRING" id="28128.HMPREF3226_00368"/>
<dbReference type="AlphaFoldDB" id="A0A133QL58"/>
<dbReference type="PATRIC" id="fig|28128.5.peg.366"/>
<evidence type="ECO:0000313" key="1">
    <source>
        <dbReference type="EMBL" id="KXA43621.1"/>
    </source>
</evidence>
<evidence type="ECO:0008006" key="3">
    <source>
        <dbReference type="Google" id="ProtNLM"/>
    </source>
</evidence>
<proteinExistence type="predicted"/>
<dbReference type="EMBL" id="LRQG01000016">
    <property type="protein sequence ID" value="KXA43621.1"/>
    <property type="molecule type" value="Genomic_DNA"/>
</dbReference>
<reference evidence="2" key="1">
    <citation type="submission" date="2016-01" db="EMBL/GenBank/DDBJ databases">
        <authorList>
            <person name="Mitreva M."/>
            <person name="Pepin K.H."/>
            <person name="Mihindukulasuriya K.A."/>
            <person name="Fulton R."/>
            <person name="Fronick C."/>
            <person name="O'Laughlin M."/>
            <person name="Miner T."/>
            <person name="Herter B."/>
            <person name="Rosa B.A."/>
            <person name="Cordes M."/>
            <person name="Tomlinson C."/>
            <person name="Wollam A."/>
            <person name="Palsikar V.B."/>
            <person name="Mardis E.R."/>
            <person name="Wilson R.K."/>
        </authorList>
    </citation>
    <scope>NUCLEOTIDE SEQUENCE [LARGE SCALE GENOMIC DNA]</scope>
    <source>
        <strain evidence="2">MJR7716</strain>
    </source>
</reference>
<organism evidence="1 2">
    <name type="scientific">Prevotella corporis</name>
    <dbReference type="NCBI Taxonomy" id="28128"/>
    <lineage>
        <taxon>Bacteria</taxon>
        <taxon>Pseudomonadati</taxon>
        <taxon>Bacteroidota</taxon>
        <taxon>Bacteroidia</taxon>
        <taxon>Bacteroidales</taxon>
        <taxon>Prevotellaceae</taxon>
        <taxon>Prevotella</taxon>
    </lineage>
</organism>
<dbReference type="OrthoDB" id="5289528at2"/>
<accession>A0A133QL58</accession>
<gene>
    <name evidence="1" type="ORF">HMPREF3226_00368</name>
</gene>
<sequence>MTIKEAILKSLEDFPYGVRYREVYQNIIDKGIFTFNKEAKTPCDTVSGTLSTMAKENDIRIKRFLNEDNYYCYYLSKYESYIENKPIKPSSNKINSASYNERDLHPILCKYLDYLGILPKTIYHEKSKKGEEHQKWVHPDIVGAQFIERKNKVSNSLFKALSKTTSLKLYSYELKKRIDNDYDLKKCFFQAVSNSSWANYGYLVAFEINESLKKELERLNNSFGIGFILLKAEPHESQIWFQAKDKNLDFSTIDKLCEINLDFKEFIKHVEATLTADEKHFESSKVSLQYFCDKFPKTEQEIIEYCNKHKIPIAVEDNN</sequence>
<keyword evidence="2" id="KW-1185">Reference proteome</keyword>
<dbReference type="RefSeq" id="WP_060940108.1">
    <property type="nucleotide sequence ID" value="NZ_KQ957195.1"/>
</dbReference>
<comment type="caution">
    <text evidence="1">The sequence shown here is derived from an EMBL/GenBank/DDBJ whole genome shotgun (WGS) entry which is preliminary data.</text>
</comment>
<evidence type="ECO:0000313" key="2">
    <source>
        <dbReference type="Proteomes" id="UP000070533"/>
    </source>
</evidence>
<protein>
    <recommendedName>
        <fullName evidence="3">HrgA protein</fullName>
    </recommendedName>
</protein>
<dbReference type="Proteomes" id="UP000070533">
    <property type="component" value="Unassembled WGS sequence"/>
</dbReference>
<name>A0A133QL58_9BACT</name>